<accession>A0AAD4UQS3</accession>
<dbReference type="Gene3D" id="2.60.40.10">
    <property type="entry name" value="Immunoglobulins"/>
    <property type="match status" value="2"/>
</dbReference>
<evidence type="ECO:0000256" key="3">
    <source>
        <dbReference type="ARBA" id="ARBA00022652"/>
    </source>
</evidence>
<evidence type="ECO:0000313" key="12">
    <source>
        <dbReference type="Proteomes" id="UP001214576"/>
    </source>
</evidence>
<dbReference type="InterPro" id="IPR013783">
    <property type="entry name" value="Ig-like_fold"/>
</dbReference>
<evidence type="ECO:0000256" key="2">
    <source>
        <dbReference type="ARBA" id="ARBA00022475"/>
    </source>
</evidence>
<evidence type="ECO:0000256" key="8">
    <source>
        <dbReference type="ARBA" id="ARBA00040880"/>
    </source>
</evidence>
<organism evidence="11 12">
    <name type="scientific">Ovis ammon polii</name>
    <dbReference type="NCBI Taxonomy" id="230172"/>
    <lineage>
        <taxon>Eukaryota</taxon>
        <taxon>Metazoa</taxon>
        <taxon>Chordata</taxon>
        <taxon>Craniata</taxon>
        <taxon>Vertebrata</taxon>
        <taxon>Euteleostomi</taxon>
        <taxon>Mammalia</taxon>
        <taxon>Eutheria</taxon>
        <taxon>Laurasiatheria</taxon>
        <taxon>Artiodactyla</taxon>
        <taxon>Ruminantia</taxon>
        <taxon>Pecora</taxon>
        <taxon>Bovidae</taxon>
        <taxon>Caprinae</taxon>
        <taxon>Ovis</taxon>
    </lineage>
</organism>
<reference evidence="11" key="1">
    <citation type="submission" date="2022-03" db="EMBL/GenBank/DDBJ databases">
        <title>Genomic analyses of argali, domestic sheep and their hybrids provide insights into chromosomal evolution, heterosis and genetic basis of agronomic traits.</title>
        <authorList>
            <person name="Li M."/>
        </authorList>
    </citation>
    <scope>NUCLEOTIDE SEQUENCE</scope>
    <source>
        <strain evidence="11">CAU-MHL-2022a</strain>
        <tissue evidence="11">Skin</tissue>
    </source>
</reference>
<dbReference type="InterPro" id="IPR003599">
    <property type="entry name" value="Ig_sub"/>
</dbReference>
<dbReference type="InterPro" id="IPR036179">
    <property type="entry name" value="Ig-like_dom_sf"/>
</dbReference>
<feature type="region of interest" description="Disordered" evidence="9">
    <location>
        <begin position="1"/>
        <end position="44"/>
    </location>
</feature>
<keyword evidence="12" id="KW-1185">Reference proteome</keyword>
<dbReference type="CDD" id="cd05753">
    <property type="entry name" value="Ig2_FcgammaR_like"/>
    <property type="match status" value="1"/>
</dbReference>
<gene>
    <name evidence="11" type="ORF">MG293_001060</name>
</gene>
<dbReference type="GO" id="GO:0001788">
    <property type="term" value="P:antibody-dependent cellular cytotoxicity"/>
    <property type="evidence" value="ECO:0007669"/>
    <property type="project" value="TreeGrafter"/>
</dbReference>
<name>A0AAD4UQS3_OVIAM</name>
<evidence type="ECO:0000256" key="6">
    <source>
        <dbReference type="ARBA" id="ARBA00023157"/>
    </source>
</evidence>
<proteinExistence type="predicted"/>
<dbReference type="InterPro" id="IPR050488">
    <property type="entry name" value="Ig_Fc_receptor"/>
</dbReference>
<dbReference type="Proteomes" id="UP001214576">
    <property type="component" value="Unassembled WGS sequence"/>
</dbReference>
<evidence type="ECO:0000256" key="4">
    <source>
        <dbReference type="ARBA" id="ARBA00022729"/>
    </source>
</evidence>
<comment type="caution">
    <text evidence="11">The sequence shown here is derived from an EMBL/GenBank/DDBJ whole genome shotgun (WGS) entry which is preliminary data.</text>
</comment>
<dbReference type="PANTHER" id="PTHR11481:SF103">
    <property type="entry name" value="LOW AFFINITY IMMUNOGLOBULIN GAMMA FC REGION RECEPTOR III-A-RELATED"/>
    <property type="match status" value="1"/>
</dbReference>
<dbReference type="InterPro" id="IPR007110">
    <property type="entry name" value="Ig-like_dom"/>
</dbReference>
<keyword evidence="7" id="KW-0325">Glycoprotein</keyword>
<keyword evidence="5" id="KW-0472">Membrane</keyword>
<dbReference type="Pfam" id="PF13895">
    <property type="entry name" value="Ig_2"/>
    <property type="match status" value="2"/>
</dbReference>
<dbReference type="FunFam" id="2.60.40.10:FF:000356">
    <property type="entry name" value="Low affinity immunoglobulin gamma Fc region receptor III-A"/>
    <property type="match status" value="1"/>
</dbReference>
<keyword evidence="4" id="KW-0732">Signal</keyword>
<feature type="domain" description="Ig-like" evidence="10">
    <location>
        <begin position="198"/>
        <end position="250"/>
    </location>
</feature>
<dbReference type="EMBL" id="JAKZEL010000001">
    <property type="protein sequence ID" value="KAI4548730.1"/>
    <property type="molecule type" value="Genomic_DNA"/>
</dbReference>
<evidence type="ECO:0000256" key="1">
    <source>
        <dbReference type="ARBA" id="ARBA00004236"/>
    </source>
</evidence>
<evidence type="ECO:0000259" key="10">
    <source>
        <dbReference type="PROSITE" id="PS50835"/>
    </source>
</evidence>
<dbReference type="PROSITE" id="PS50835">
    <property type="entry name" value="IG_LIKE"/>
    <property type="match status" value="2"/>
</dbReference>
<dbReference type="CDD" id="cd05752">
    <property type="entry name" value="Ig1_FcgammaR_like"/>
    <property type="match status" value="1"/>
</dbReference>
<dbReference type="FunFam" id="2.60.40.10:FF:000217">
    <property type="entry name" value="High affinity immunoglobulin gamma Fc receptor I"/>
    <property type="match status" value="1"/>
</dbReference>
<keyword evidence="6" id="KW-1015">Disulfide bond</keyword>
<dbReference type="SMART" id="SM00409">
    <property type="entry name" value="IG"/>
    <property type="match status" value="2"/>
</dbReference>
<protein>
    <recommendedName>
        <fullName evidence="8">Low affinity immunoglobulin gamma Fc region receptor III-A</fullName>
    </recommendedName>
</protein>
<dbReference type="GO" id="GO:0019770">
    <property type="term" value="F:IgG receptor activity"/>
    <property type="evidence" value="ECO:0007669"/>
    <property type="project" value="TreeGrafter"/>
</dbReference>
<dbReference type="GO" id="GO:0019864">
    <property type="term" value="F:IgG binding"/>
    <property type="evidence" value="ECO:0007669"/>
    <property type="project" value="UniProtKB-KW"/>
</dbReference>
<dbReference type="AlphaFoldDB" id="A0AAD4UQS3"/>
<keyword evidence="3" id="KW-0390">IgG-binding protein</keyword>
<sequence>MKKYPTSKVASDRSDSKVSACNAGDPASILGSGRSPGEGNGNPLQYSCLENPMDEETCQLGLLRVPIRGDLPILTHSMWQLLPPAALLLLVSADTQAADPSKAVVLLDPPWNRVLRNDHVTLKCQGDYPVEDNSTKWWHNGTRISSQTSSYIIADAKVEDSGKYECQTGLSALSDPVKLEVRVDWLLLQATKWVVNVGEPIQLKCHSWKKTPVVKVQYFQNGRGKKYFHRNSDFYIPEAKLEHSGSYFCRGIIGTKNESSESVQIIVQGLGTSQTVSSFFPPWHQITFCLVMGLVFAVDTWLYFSVQRHLQNSEEWRNGKVTWSKGP</sequence>
<dbReference type="SUPFAM" id="SSF48726">
    <property type="entry name" value="Immunoglobulin"/>
    <property type="match status" value="2"/>
</dbReference>
<evidence type="ECO:0000256" key="7">
    <source>
        <dbReference type="ARBA" id="ARBA00023180"/>
    </source>
</evidence>
<evidence type="ECO:0000313" key="11">
    <source>
        <dbReference type="EMBL" id="KAI4548730.1"/>
    </source>
</evidence>
<dbReference type="GO" id="GO:0009897">
    <property type="term" value="C:external side of plasma membrane"/>
    <property type="evidence" value="ECO:0007669"/>
    <property type="project" value="TreeGrafter"/>
</dbReference>
<evidence type="ECO:0000256" key="9">
    <source>
        <dbReference type="SAM" id="MobiDB-lite"/>
    </source>
</evidence>
<dbReference type="PANTHER" id="PTHR11481">
    <property type="entry name" value="IMMUNOGLOBULIN FC RECEPTOR"/>
    <property type="match status" value="1"/>
</dbReference>
<comment type="subcellular location">
    <subcellularLocation>
        <location evidence="1">Cell membrane</location>
    </subcellularLocation>
</comment>
<evidence type="ECO:0000256" key="5">
    <source>
        <dbReference type="ARBA" id="ARBA00023136"/>
    </source>
</evidence>
<feature type="domain" description="Ig-like" evidence="10">
    <location>
        <begin position="100"/>
        <end position="180"/>
    </location>
</feature>
<keyword evidence="2" id="KW-1003">Cell membrane</keyword>